<evidence type="ECO:0000313" key="7">
    <source>
        <dbReference type="Proteomes" id="UP001491310"/>
    </source>
</evidence>
<feature type="compositionally biased region" description="Polar residues" evidence="3">
    <location>
        <begin position="120"/>
        <end position="137"/>
    </location>
</feature>
<feature type="region of interest" description="Disordered" evidence="3">
    <location>
        <begin position="1"/>
        <end position="35"/>
    </location>
</feature>
<dbReference type="CDD" id="cd00051">
    <property type="entry name" value="EFh"/>
    <property type="match status" value="1"/>
</dbReference>
<accession>A0ABR2YNK3</accession>
<feature type="domain" description="EF-hand" evidence="5">
    <location>
        <begin position="386"/>
        <end position="421"/>
    </location>
</feature>
<evidence type="ECO:0000256" key="3">
    <source>
        <dbReference type="SAM" id="MobiDB-lite"/>
    </source>
</evidence>
<organism evidence="6 7">
    <name type="scientific">Coccomyxa subellipsoidea</name>
    <dbReference type="NCBI Taxonomy" id="248742"/>
    <lineage>
        <taxon>Eukaryota</taxon>
        <taxon>Viridiplantae</taxon>
        <taxon>Chlorophyta</taxon>
        <taxon>core chlorophytes</taxon>
        <taxon>Trebouxiophyceae</taxon>
        <taxon>Trebouxiophyceae incertae sedis</taxon>
        <taxon>Coccomyxaceae</taxon>
        <taxon>Coccomyxa</taxon>
    </lineage>
</organism>
<gene>
    <name evidence="6" type="ORF">WJX75_000439</name>
</gene>
<dbReference type="InterPro" id="IPR001660">
    <property type="entry name" value="SAM"/>
</dbReference>
<protein>
    <submittedName>
        <fullName evidence="6">Uncharacterized protein</fullName>
    </submittedName>
</protein>
<dbReference type="SUPFAM" id="SSF47769">
    <property type="entry name" value="SAM/Pointed domain"/>
    <property type="match status" value="1"/>
</dbReference>
<feature type="domain" description="EF-hand" evidence="5">
    <location>
        <begin position="429"/>
        <end position="464"/>
    </location>
</feature>
<sequence length="885" mass="93654">MCARANESFTGRLPGEGMKSLFSSTKKHTPKRKVDKWGHEEVQRWLNNVGLAHYGNALKTRGVQGPELLKLNQLDVYELASSNEEAGRFLDKLAVLHKREGTGADLSQGTPVPRSAYAESGSTPNSARPSSGSQSQRAPGRASPGDSTTAFLDGLTERLGALGISGKGLEVAAQGSPLVGPIIRALWELHERAIEAKGFRAACLHLDSYVRAILTVFDAEGRRLAALGGGPLRKLLGLVEEATTLVDSCCAPGWLARMLAGEKVESFVAVHNAILQLLKDERLDVLPNGSHLTFGSYAEESRPLKRALKQVGGGSVEGGLAAVHANDQAMRELVTLLDVDAKIILKELQESAAAVETAGPPVTSPKAATVPATFAKTGDKHDVGAGFAKEYQQIFSQYDKHRRGALTAEEFRCVLFDLGILDGIPSGQQQDERTTQQFRQADTDHSGSISPDEFVAYYQSSCASRTRLELRSTLGPSAERDLQKVFCSFASFGGRQHVDEMEGSKFAKLCRDSKLLSRAFTASDVDLYFAKVKTKGARRITFTQFIDALALLAAKSGSAIADVAKAVLAADGPSVTGTKAEYVKFHDDKSTYTGVYKKGGPSTVEPSKDLSALLDRSPADVRGIKKSVIAQQGGSPLTNADSSPAASGGNALRRPPSINTSVLATPAHGSGSYVNSPASGAFGAGLVSPPSVSSGSGSAAGHKQALPPTPDSLRPNDRIKAVWDTVADEELHAAFRAFAIFGAGGTPKSSGAAGPKAPVLDSGRFVKLVRDSGLLDSRLTATAVELTFSKVKGQGARKIEFAAFEKALPLLAKEKGVATEEVRRAIVLSGGPHRNTTVTPDFVRLHDDKSTFTGVYAKGGPSTVDKKITLATITNRATTEKGMIL</sequence>
<dbReference type="InterPro" id="IPR018247">
    <property type="entry name" value="EF_Hand_1_Ca_BS"/>
</dbReference>
<dbReference type="InterPro" id="IPR008907">
    <property type="entry name" value="TPP/p25"/>
</dbReference>
<evidence type="ECO:0000259" key="4">
    <source>
        <dbReference type="PROSITE" id="PS50105"/>
    </source>
</evidence>
<evidence type="ECO:0000313" key="6">
    <source>
        <dbReference type="EMBL" id="KAK9908613.1"/>
    </source>
</evidence>
<feature type="region of interest" description="Disordered" evidence="3">
    <location>
        <begin position="102"/>
        <end position="149"/>
    </location>
</feature>
<dbReference type="PANTHER" id="PTHR12932">
    <property type="entry name" value="P25 ALPHA-RELATED"/>
    <property type="match status" value="1"/>
</dbReference>
<dbReference type="EMBL" id="JALJOT010000007">
    <property type="protein sequence ID" value="KAK9908613.1"/>
    <property type="molecule type" value="Genomic_DNA"/>
</dbReference>
<dbReference type="PROSITE" id="PS00018">
    <property type="entry name" value="EF_HAND_1"/>
    <property type="match status" value="1"/>
</dbReference>
<dbReference type="SMART" id="SM00054">
    <property type="entry name" value="EFh"/>
    <property type="match status" value="2"/>
</dbReference>
<reference evidence="6 7" key="1">
    <citation type="journal article" date="2024" name="Nat. Commun.">
        <title>Phylogenomics reveals the evolutionary origins of lichenization in chlorophyte algae.</title>
        <authorList>
            <person name="Puginier C."/>
            <person name="Libourel C."/>
            <person name="Otte J."/>
            <person name="Skaloud P."/>
            <person name="Haon M."/>
            <person name="Grisel S."/>
            <person name="Petersen M."/>
            <person name="Berrin J.G."/>
            <person name="Delaux P.M."/>
            <person name="Dal Grande F."/>
            <person name="Keller J."/>
        </authorList>
    </citation>
    <scope>NUCLEOTIDE SEQUENCE [LARGE SCALE GENOMIC DNA]</scope>
    <source>
        <strain evidence="6 7">SAG 216-7</strain>
    </source>
</reference>
<keyword evidence="2" id="KW-0106">Calcium</keyword>
<dbReference type="Gene3D" id="1.10.150.50">
    <property type="entry name" value="Transcription Factor, Ets-1"/>
    <property type="match status" value="1"/>
</dbReference>
<dbReference type="PROSITE" id="PS50105">
    <property type="entry name" value="SAM_DOMAIN"/>
    <property type="match status" value="1"/>
</dbReference>
<keyword evidence="7" id="KW-1185">Reference proteome</keyword>
<evidence type="ECO:0000256" key="2">
    <source>
        <dbReference type="ARBA" id="ARBA00022837"/>
    </source>
</evidence>
<feature type="compositionally biased region" description="Low complexity" evidence="3">
    <location>
        <begin position="688"/>
        <end position="701"/>
    </location>
</feature>
<dbReference type="InterPro" id="IPR002048">
    <property type="entry name" value="EF_hand_dom"/>
</dbReference>
<evidence type="ECO:0000256" key="1">
    <source>
        <dbReference type="ARBA" id="ARBA00010994"/>
    </source>
</evidence>
<dbReference type="InterPro" id="IPR011992">
    <property type="entry name" value="EF-hand-dom_pair"/>
</dbReference>
<proteinExistence type="inferred from homology"/>
<evidence type="ECO:0000259" key="5">
    <source>
        <dbReference type="PROSITE" id="PS50222"/>
    </source>
</evidence>
<feature type="compositionally biased region" description="Basic residues" evidence="3">
    <location>
        <begin position="25"/>
        <end position="34"/>
    </location>
</feature>
<comment type="similarity">
    <text evidence="1">Belongs to the TPPP family.</text>
</comment>
<dbReference type="PANTHER" id="PTHR12932:SF9">
    <property type="entry name" value="TUBULIN POLYMERIZATION-PROMOTING PROTEIN HOMOLOG"/>
    <property type="match status" value="1"/>
</dbReference>
<feature type="compositionally biased region" description="Polar residues" evidence="3">
    <location>
        <begin position="629"/>
        <end position="645"/>
    </location>
</feature>
<dbReference type="Gene3D" id="1.10.238.10">
    <property type="entry name" value="EF-hand"/>
    <property type="match status" value="3"/>
</dbReference>
<dbReference type="Proteomes" id="UP001491310">
    <property type="component" value="Unassembled WGS sequence"/>
</dbReference>
<dbReference type="Pfam" id="PF13499">
    <property type="entry name" value="EF-hand_7"/>
    <property type="match status" value="1"/>
</dbReference>
<dbReference type="InterPro" id="IPR013761">
    <property type="entry name" value="SAM/pointed_sf"/>
</dbReference>
<comment type="caution">
    <text evidence="6">The sequence shown here is derived from an EMBL/GenBank/DDBJ whole genome shotgun (WGS) entry which is preliminary data.</text>
</comment>
<dbReference type="Pfam" id="PF05517">
    <property type="entry name" value="p25-alpha"/>
    <property type="match status" value="2"/>
</dbReference>
<feature type="region of interest" description="Disordered" evidence="3">
    <location>
        <begin position="628"/>
        <end position="664"/>
    </location>
</feature>
<feature type="region of interest" description="Disordered" evidence="3">
    <location>
        <begin position="688"/>
        <end position="716"/>
    </location>
</feature>
<name>A0ABR2YNK3_9CHLO</name>
<feature type="domain" description="SAM" evidence="4">
    <location>
        <begin position="37"/>
        <end position="79"/>
    </location>
</feature>
<dbReference type="SUPFAM" id="SSF47473">
    <property type="entry name" value="EF-hand"/>
    <property type="match status" value="3"/>
</dbReference>
<dbReference type="PROSITE" id="PS50222">
    <property type="entry name" value="EF_HAND_2"/>
    <property type="match status" value="2"/>
</dbReference>